<name>A0A3B6ATC6_WHEAT</name>
<dbReference type="Gramene" id="TraesWEE_scaffold_046032_01G000100.1">
    <property type="protein sequence ID" value="TraesWEE_scaffold_046032_01G000100.1"/>
    <property type="gene ID" value="TraesWEE_scaffold_046032_01G000100"/>
</dbReference>
<dbReference type="Gramene" id="TraesNOR2A03G00636770.2">
    <property type="protein sequence ID" value="TraesNOR2A03G00636770.2"/>
    <property type="gene ID" value="TraesNOR2A03G00636770"/>
</dbReference>
<dbReference type="GeneID" id="123187836"/>
<dbReference type="Gramene" id="TraesKAR2A01G0073900.2">
    <property type="protein sequence ID" value="cds.TraesKAR2A01G0073900.2"/>
    <property type="gene ID" value="TraesKAR2A01G0073900"/>
</dbReference>
<dbReference type="PANTHER" id="PTHR38926:SF71">
    <property type="entry name" value="OS08G0194350 PROTEIN"/>
    <property type="match status" value="1"/>
</dbReference>
<dbReference type="Gramene" id="TraesJUL2A03G00632170.3">
    <property type="protein sequence ID" value="TraesJUL2A03G00632170.3"/>
    <property type="gene ID" value="TraesJUL2A03G00632170"/>
</dbReference>
<dbReference type="Gramene" id="TraesKAR2A01G0073900.1">
    <property type="protein sequence ID" value="cds.TraesKAR2A01G0073900.1"/>
    <property type="gene ID" value="TraesKAR2A01G0073900"/>
</dbReference>
<dbReference type="SUPFAM" id="SSF52047">
    <property type="entry name" value="RNI-like"/>
    <property type="match status" value="1"/>
</dbReference>
<dbReference type="PaxDb" id="4565-Traes_2AS_85A638592.1"/>
<dbReference type="CDD" id="cd22164">
    <property type="entry name" value="F-box_AtSKIP19-like"/>
    <property type="match status" value="1"/>
</dbReference>
<dbReference type="InterPro" id="IPR036047">
    <property type="entry name" value="F-box-like_dom_sf"/>
</dbReference>
<dbReference type="Gramene" id="TraesPARA_EIv1.0_0431560.3">
    <property type="protein sequence ID" value="TraesPARA_EIv1.0_0431560.3.CDS"/>
    <property type="gene ID" value="TraesPARA_EIv1.0_0431560"/>
</dbReference>
<dbReference type="Gramene" id="TraesPARA_EIv1.0_0431560.4">
    <property type="protein sequence ID" value="TraesPARA_EIv1.0_0431560.4.CDS"/>
    <property type="gene ID" value="TraesPARA_EIv1.0_0431560"/>
</dbReference>
<dbReference type="Gramene" id="TraesARI2A03G00635030.2">
    <property type="protein sequence ID" value="TraesARI2A03G00635030.2"/>
    <property type="gene ID" value="TraesARI2A03G00635030"/>
</dbReference>
<dbReference type="RefSeq" id="XP_044455731.1">
    <property type="nucleotide sequence ID" value="XM_044599796.1"/>
</dbReference>
<gene>
    <name evidence="2" type="primary">LOC123187836</name>
</gene>
<reference evidence="2" key="1">
    <citation type="submission" date="2018-08" db="EMBL/GenBank/DDBJ databases">
        <authorList>
            <person name="Rossello M."/>
        </authorList>
    </citation>
    <scope>NUCLEOTIDE SEQUENCE [LARGE SCALE GENOMIC DNA]</scope>
    <source>
        <strain evidence="2">cv. Chinese Spring</strain>
    </source>
</reference>
<dbReference type="PROSITE" id="PS50181">
    <property type="entry name" value="FBOX"/>
    <property type="match status" value="1"/>
</dbReference>
<reference evidence="2" key="2">
    <citation type="submission" date="2018-10" db="UniProtKB">
        <authorList>
            <consortium name="EnsemblPlants"/>
        </authorList>
    </citation>
    <scope>IDENTIFICATION</scope>
</reference>
<dbReference type="Gramene" id="TraesJUL2A03G00632170.1">
    <property type="protein sequence ID" value="TraesJUL2A03G00632170.1"/>
    <property type="gene ID" value="TraesJUL2A03G00632170"/>
</dbReference>
<evidence type="ECO:0000259" key="1">
    <source>
        <dbReference type="PROSITE" id="PS50181"/>
    </source>
</evidence>
<dbReference type="OMA" id="QWRITMS"/>
<dbReference type="Pfam" id="PF12937">
    <property type="entry name" value="F-box-like"/>
    <property type="match status" value="1"/>
</dbReference>
<dbReference type="SUPFAM" id="SSF81383">
    <property type="entry name" value="F-box domain"/>
    <property type="match status" value="1"/>
</dbReference>
<dbReference type="Gramene" id="TraesLAC2A03G00631760.2">
    <property type="protein sequence ID" value="TraesLAC2A03G00631760.2"/>
    <property type="gene ID" value="TraesLAC2A03G00631760"/>
</dbReference>
<dbReference type="STRING" id="4565.A0A3B6ATC6"/>
<dbReference type="Gramene" id="TraesMAC2A03G00626150.4">
    <property type="protein sequence ID" value="TraesMAC2A03G00626150.4"/>
    <property type="gene ID" value="TraesMAC2A03G00626150"/>
</dbReference>
<accession>A0A3B6ATC6</accession>
<dbReference type="Gramene" id="TraesCS2A03G0316500.1">
    <property type="protein sequence ID" value="TraesCS2A03G0316500.1.CDS"/>
    <property type="gene ID" value="TraesCS2A03G0316500"/>
</dbReference>
<dbReference type="Gene3D" id="3.80.10.10">
    <property type="entry name" value="Ribonuclease Inhibitor"/>
    <property type="match status" value="2"/>
</dbReference>
<dbReference type="Gramene" id="TraesKAR2A01G0073900.3">
    <property type="protein sequence ID" value="cds.TraesKAR2A01G0073900.3"/>
    <property type="gene ID" value="TraesKAR2A01G0073900"/>
</dbReference>
<dbReference type="Gramene" id="TraesLAC2A03G00631760.4">
    <property type="protein sequence ID" value="TraesLAC2A03G00631760.4"/>
    <property type="gene ID" value="TraesLAC2A03G00631760"/>
</dbReference>
<dbReference type="Gramene" id="TraesJAG2A03G00627130.1">
    <property type="protein sequence ID" value="TraesJAG2A03G00627130.1"/>
    <property type="gene ID" value="TraesJAG2A03G00627130"/>
</dbReference>
<dbReference type="Gramene" id="TraesPARA_EIv1.0_0431560.2">
    <property type="protein sequence ID" value="TraesPARA_EIv1.0_0431560.2.CDS"/>
    <property type="gene ID" value="TraesPARA_EIv1.0_0431560"/>
</dbReference>
<dbReference type="AlphaFoldDB" id="A0A3B6ATC6"/>
<dbReference type="RefSeq" id="XP_044455730.1">
    <property type="nucleotide sequence ID" value="XM_044599795.1"/>
</dbReference>
<proteinExistence type="predicted"/>
<protein>
    <recommendedName>
        <fullName evidence="1">F-box domain-containing protein</fullName>
    </recommendedName>
</protein>
<dbReference type="Gramene" id="TraesSYM2A03G00634300.2">
    <property type="protein sequence ID" value="TraesSYM2A03G00634300.2"/>
    <property type="gene ID" value="TraesSYM2A03G00634300"/>
</dbReference>
<dbReference type="Gramene" id="TraesPARA_EIv1.0_0431560.1">
    <property type="protein sequence ID" value="TraesPARA_EIv1.0_0431560.1.CDS"/>
    <property type="gene ID" value="TraesPARA_EIv1.0_0431560"/>
</dbReference>
<dbReference type="Gramene" id="TraesJAG2A03G00627130.2">
    <property type="protein sequence ID" value="TraesJAG2A03G00627130.2"/>
    <property type="gene ID" value="TraesJAG2A03G00627130"/>
</dbReference>
<dbReference type="Gramene" id="TraesARI2A03G00635030.4">
    <property type="protein sequence ID" value="TraesARI2A03G00635030.4"/>
    <property type="gene ID" value="TraesARI2A03G00635030"/>
</dbReference>
<dbReference type="Gramene" id="TraesJAG2A03G00627130.3">
    <property type="protein sequence ID" value="TraesJAG2A03G00627130.3"/>
    <property type="gene ID" value="TraesJAG2A03G00627130"/>
</dbReference>
<dbReference type="OrthoDB" id="2095648at2759"/>
<dbReference type="FunFam" id="1.20.1280.50:FF:000037">
    <property type="entry name" value="F-box protein SKIP19"/>
    <property type="match status" value="1"/>
</dbReference>
<dbReference type="Proteomes" id="UP000019116">
    <property type="component" value="Chromosome 2A"/>
</dbReference>
<sequence>MLQASPQSPIMMSGVSFVVSRDVCRRRLSHSHEMEVQPEAVRDWSELPLDVLASVFTKLGAVDILMGAGLVCHSWLEAAKVPSLWRYVDMEHHDVLRGKKKKSHDVLCAMAKAAVDRSNGELEVFAGSGFVTDQLLNYIAERSPSLKSLSLDYCNVSNEAFTELIIKLPLLEELLISLCPFVDGDAYEVTSRACAQLKRLMLRQGSYGGTRDGALGIEMMHELRYLTLVGCNITTEELVAIIDGCPHMERLCVRDCCNIIVDGTLRAKCSRIKTLILPPLQHLQQLYSRYCFHPDDSLFTDKFDDWRSS</sequence>
<dbReference type="Gramene" id="TraesARI2A03G00635030.3">
    <property type="protein sequence ID" value="TraesARI2A03G00635030.3"/>
    <property type="gene ID" value="TraesARI2A03G00635030"/>
</dbReference>
<dbReference type="InterPro" id="IPR001810">
    <property type="entry name" value="F-box_dom"/>
</dbReference>
<dbReference type="Gramene" id="TraesSTA2A03G00626620.4">
    <property type="protein sequence ID" value="TraesSTA2A03G00626620.4"/>
    <property type="gene ID" value="TraesSTA2A03G00626620"/>
</dbReference>
<dbReference type="Gramene" id="TraesCAD_scaffold_068668_01G000100.1">
    <property type="protein sequence ID" value="TraesCAD_scaffold_068668_01G000100.1"/>
    <property type="gene ID" value="TraesCAD_scaffold_068668_01G000100"/>
</dbReference>
<dbReference type="Gramene" id="TraesJUL2A03G00632170.2">
    <property type="protein sequence ID" value="TraesJUL2A03G00632170.2"/>
    <property type="gene ID" value="TraesJUL2A03G00632170"/>
</dbReference>
<dbReference type="SMR" id="A0A3B6ATC6"/>
<dbReference type="InterPro" id="IPR032675">
    <property type="entry name" value="LRR_dom_sf"/>
</dbReference>
<dbReference type="Gramene" id="TraesKAR2A01G0073900.4">
    <property type="protein sequence ID" value="cds.TraesKAR2A01G0073900.4"/>
    <property type="gene ID" value="TraesKAR2A01G0073900"/>
</dbReference>
<dbReference type="PANTHER" id="PTHR38926">
    <property type="entry name" value="F-BOX DOMAIN CONTAINING PROTEIN, EXPRESSED"/>
    <property type="match status" value="1"/>
</dbReference>
<dbReference type="Gramene" id="TraesSYM2A03G00634300.4">
    <property type="protein sequence ID" value="TraesSYM2A03G00634300.4"/>
    <property type="gene ID" value="TraesSYM2A03G00634300"/>
</dbReference>
<dbReference type="Gramene" id="TraesJUL2A03G00632170.4">
    <property type="protein sequence ID" value="TraesJUL2A03G00632170.4"/>
    <property type="gene ID" value="TraesJUL2A03G00632170"/>
</dbReference>
<evidence type="ECO:0000313" key="3">
    <source>
        <dbReference type="Proteomes" id="UP000019116"/>
    </source>
</evidence>
<feature type="domain" description="F-box" evidence="1">
    <location>
        <begin position="41"/>
        <end position="88"/>
    </location>
</feature>
<dbReference type="Gramene" id="TraesLDM2A03G00630840.4">
    <property type="protein sequence ID" value="TraesLDM2A03G00630840.4"/>
    <property type="gene ID" value="TraesLDM2A03G00630840"/>
</dbReference>
<dbReference type="Gramene" id="TraesROB_scaffold_051518_01G000100.1">
    <property type="protein sequence ID" value="TraesROB_scaffold_051518_01G000100.1"/>
    <property type="gene ID" value="TraesROB_scaffold_051518_01G000100"/>
</dbReference>
<dbReference type="Gramene" id="TraesSTA2A03G00626620.2">
    <property type="protein sequence ID" value="TraesSTA2A03G00626620.2"/>
    <property type="gene ID" value="TraesSTA2A03G00626620"/>
</dbReference>
<dbReference type="Gramene" id="TraesMAC2A03G00626150.2">
    <property type="protein sequence ID" value="TraesMAC2A03G00626150.2"/>
    <property type="gene ID" value="TraesMAC2A03G00626150"/>
</dbReference>
<evidence type="ECO:0000313" key="2">
    <source>
        <dbReference type="EnsemblPlants" id="TraesCS2A02G153600.1"/>
    </source>
</evidence>
<dbReference type="RefSeq" id="XP_044455732.1">
    <property type="nucleotide sequence ID" value="XM_044599797.1"/>
</dbReference>
<dbReference type="Gramene" id="TraesCS2A02G153600.1">
    <property type="protein sequence ID" value="TraesCS2A02G153600.1"/>
    <property type="gene ID" value="TraesCS2A02G153600"/>
</dbReference>
<organism evidence="2">
    <name type="scientific">Triticum aestivum</name>
    <name type="common">Wheat</name>
    <dbReference type="NCBI Taxonomy" id="4565"/>
    <lineage>
        <taxon>Eukaryota</taxon>
        <taxon>Viridiplantae</taxon>
        <taxon>Streptophyta</taxon>
        <taxon>Embryophyta</taxon>
        <taxon>Tracheophyta</taxon>
        <taxon>Spermatophyta</taxon>
        <taxon>Magnoliopsida</taxon>
        <taxon>Liliopsida</taxon>
        <taxon>Poales</taxon>
        <taxon>Poaceae</taxon>
        <taxon>BOP clade</taxon>
        <taxon>Pooideae</taxon>
        <taxon>Triticodae</taxon>
        <taxon>Triticeae</taxon>
        <taxon>Triticinae</taxon>
        <taxon>Triticum</taxon>
    </lineage>
</organism>
<dbReference type="RefSeq" id="XP_044455729.1">
    <property type="nucleotide sequence ID" value="XM_044599794.1"/>
</dbReference>
<keyword evidence="3" id="KW-1185">Reference proteome</keyword>
<dbReference type="Gene3D" id="1.20.1280.50">
    <property type="match status" value="1"/>
</dbReference>
<dbReference type="EnsemblPlants" id="TraesCS2A02G153600.1">
    <property type="protein sequence ID" value="TraesCS2A02G153600.1"/>
    <property type="gene ID" value="TraesCS2A02G153600"/>
</dbReference>
<dbReference type="Gramene" id="TraesCLE_scaffold_027137_01G000100.1">
    <property type="protein sequence ID" value="TraesCLE_scaffold_027137_01G000100.1"/>
    <property type="gene ID" value="TraesCLE_scaffold_027137_01G000100"/>
</dbReference>